<dbReference type="AlphaFoldDB" id="L7MBV2"/>
<proteinExistence type="evidence at transcript level"/>
<evidence type="ECO:0000256" key="1">
    <source>
        <dbReference type="SAM" id="SignalP"/>
    </source>
</evidence>
<dbReference type="GO" id="GO:0043176">
    <property type="term" value="F:amine binding"/>
    <property type="evidence" value="ECO:0007669"/>
    <property type="project" value="InterPro"/>
</dbReference>
<dbReference type="EMBL" id="GACK01004400">
    <property type="protein sequence ID" value="JAA60634.1"/>
    <property type="molecule type" value="mRNA"/>
</dbReference>
<dbReference type="GO" id="GO:0030682">
    <property type="term" value="P:symbiont-mediated perturbation of host defenses"/>
    <property type="evidence" value="ECO:0007669"/>
    <property type="project" value="InterPro"/>
</dbReference>
<keyword evidence="1" id="KW-0732">Signal</keyword>
<sequence>MEMLRMFTKAFGLFMLFAAYAAHAEDSAAASGGKNTDINYEDNPEHFHEQNITYVAGIEEQWFITRRNVKASGYTCHSAKKVSFKDGKYTYQFKVRNGTSGDNYIEWKVEMTPLKTPKHREFNAVSYKYLPDYLAPQQTPQVSKLMTDDLQDGCALFVTVTEEARDFRACMLVQTKSTAGKPIPYICEYVYKTFCPHYPGMKDEPWDATCQ</sequence>
<dbReference type="InterPro" id="IPR012674">
    <property type="entry name" value="Calycin"/>
</dbReference>
<feature type="chain" id="PRO_5003981547" evidence="1">
    <location>
        <begin position="25"/>
        <end position="211"/>
    </location>
</feature>
<name>L7MBV2_RHIPC</name>
<organism evidence="2">
    <name type="scientific">Rhipicephalus pulchellus</name>
    <name type="common">Yellow backed tick</name>
    <name type="synonym">Dermacentor pulchellus</name>
    <dbReference type="NCBI Taxonomy" id="72859"/>
    <lineage>
        <taxon>Eukaryota</taxon>
        <taxon>Metazoa</taxon>
        <taxon>Ecdysozoa</taxon>
        <taxon>Arthropoda</taxon>
        <taxon>Chelicerata</taxon>
        <taxon>Arachnida</taxon>
        <taxon>Acari</taxon>
        <taxon>Parasitiformes</taxon>
        <taxon>Ixodida</taxon>
        <taxon>Ixodoidea</taxon>
        <taxon>Ixodidae</taxon>
        <taxon>Rhipicephalinae</taxon>
        <taxon>Rhipicephalus</taxon>
        <taxon>Rhipicephalus</taxon>
    </lineage>
</organism>
<dbReference type="Gene3D" id="2.40.128.20">
    <property type="match status" value="1"/>
</dbReference>
<dbReference type="Pfam" id="PF02098">
    <property type="entry name" value="His_binding"/>
    <property type="match status" value="1"/>
</dbReference>
<dbReference type="InterPro" id="IPR002970">
    <property type="entry name" value="Tick_his-bd"/>
</dbReference>
<accession>L7MBV2</accession>
<feature type="signal peptide" evidence="1">
    <location>
        <begin position="1"/>
        <end position="24"/>
    </location>
</feature>
<evidence type="ECO:0000313" key="2">
    <source>
        <dbReference type="EMBL" id="JAA60634.1"/>
    </source>
</evidence>
<reference evidence="2" key="1">
    <citation type="submission" date="2012-11" db="EMBL/GenBank/DDBJ databases">
        <authorList>
            <person name="Lucero-Rivera Y.E."/>
            <person name="Tovar-Ramirez D."/>
        </authorList>
    </citation>
    <scope>NUCLEOTIDE SEQUENCE</scope>
    <source>
        <tissue evidence="2">Salivary gland</tissue>
    </source>
</reference>
<reference evidence="2" key="2">
    <citation type="journal article" date="2015" name="J. Proteomics">
        <title>Sexual differences in the sialomes of the zebra tick, Rhipicephalus pulchellus.</title>
        <authorList>
            <person name="Tan A.W."/>
            <person name="Francischetti I.M."/>
            <person name="Slovak M."/>
            <person name="Kini R.M."/>
            <person name="Ribeiro J.M."/>
        </authorList>
    </citation>
    <scope>NUCLEOTIDE SEQUENCE</scope>
    <source>
        <tissue evidence="2">Salivary gland</tissue>
    </source>
</reference>
<protein>
    <submittedName>
        <fullName evidence="2">Putative group ii salivary lipocalin</fullName>
    </submittedName>
</protein>